<accession>A0A101HZN9</accession>
<gene>
    <name evidence="1" type="ORF">XE02_1412</name>
</gene>
<dbReference type="Proteomes" id="UP000055014">
    <property type="component" value="Unassembled WGS sequence"/>
</dbReference>
<evidence type="ECO:0000313" key="2">
    <source>
        <dbReference type="Proteomes" id="UP000055014"/>
    </source>
</evidence>
<evidence type="ECO:0000313" key="1">
    <source>
        <dbReference type="EMBL" id="KUK86058.1"/>
    </source>
</evidence>
<name>A0A101HZN9_9BACT</name>
<organism evidence="1 2">
    <name type="scientific">Mesotoga infera</name>
    <dbReference type="NCBI Taxonomy" id="1236046"/>
    <lineage>
        <taxon>Bacteria</taxon>
        <taxon>Thermotogati</taxon>
        <taxon>Thermotogota</taxon>
        <taxon>Thermotogae</taxon>
        <taxon>Kosmotogales</taxon>
        <taxon>Kosmotogaceae</taxon>
        <taxon>Mesotoga</taxon>
    </lineage>
</organism>
<dbReference type="AlphaFoldDB" id="A0A101HZN9"/>
<proteinExistence type="predicted"/>
<comment type="caution">
    <text evidence="1">The sequence shown here is derived from an EMBL/GenBank/DDBJ whole genome shotgun (WGS) entry which is preliminary data.</text>
</comment>
<sequence length="36" mass="4177">MVLNKVESIRFDLRKTVQSGLAICVHSSCEGCYWRF</sequence>
<dbReference type="EMBL" id="LGGW01000175">
    <property type="protein sequence ID" value="KUK86058.1"/>
    <property type="molecule type" value="Genomic_DNA"/>
</dbReference>
<reference evidence="2" key="1">
    <citation type="journal article" date="2015" name="MBio">
        <title>Genome-Resolved Metagenomic Analysis Reveals Roles for Candidate Phyla and Other Microbial Community Members in Biogeochemical Transformations in Oil Reservoirs.</title>
        <authorList>
            <person name="Hu P."/>
            <person name="Tom L."/>
            <person name="Singh A."/>
            <person name="Thomas B.C."/>
            <person name="Baker B.J."/>
            <person name="Piceno Y.M."/>
            <person name="Andersen G.L."/>
            <person name="Banfield J.F."/>
        </authorList>
    </citation>
    <scope>NUCLEOTIDE SEQUENCE [LARGE SCALE GENOMIC DNA]</scope>
</reference>
<protein>
    <submittedName>
        <fullName evidence="1">Uncharacterized protein</fullName>
    </submittedName>
</protein>